<evidence type="ECO:0000259" key="1">
    <source>
        <dbReference type="Pfam" id="PF04738"/>
    </source>
</evidence>
<dbReference type="Pfam" id="PF14028">
    <property type="entry name" value="Lant_dehydr_C"/>
    <property type="match status" value="1"/>
</dbReference>
<keyword evidence="4" id="KW-1185">Reference proteome</keyword>
<evidence type="ECO:0000313" key="3">
    <source>
        <dbReference type="EMBL" id="MFD0900116.1"/>
    </source>
</evidence>
<dbReference type="InterPro" id="IPR006827">
    <property type="entry name" value="Lant_deHydtase_N"/>
</dbReference>
<dbReference type="RefSeq" id="WP_378297040.1">
    <property type="nucleotide sequence ID" value="NZ_JBHTJA010000008.1"/>
</dbReference>
<dbReference type="NCBIfam" id="TIGR03891">
    <property type="entry name" value="thiopep_ocin"/>
    <property type="match status" value="1"/>
</dbReference>
<gene>
    <name evidence="3" type="ORF">ACFQ11_06905</name>
</gene>
<organism evidence="3 4">
    <name type="scientific">Actinomadura sediminis</name>
    <dbReference type="NCBI Taxonomy" id="1038904"/>
    <lineage>
        <taxon>Bacteria</taxon>
        <taxon>Bacillati</taxon>
        <taxon>Actinomycetota</taxon>
        <taxon>Actinomycetes</taxon>
        <taxon>Streptosporangiales</taxon>
        <taxon>Thermomonosporaceae</taxon>
        <taxon>Actinomadura</taxon>
    </lineage>
</organism>
<dbReference type="Pfam" id="PF04738">
    <property type="entry name" value="Lant_dehydr_N"/>
    <property type="match status" value="1"/>
</dbReference>
<name>A0ABW3EIK3_9ACTN</name>
<sequence length="1035" mass="113132">MPPSARSQKFESVGAALFRAAAHSSMTLPPCPELTGNATPEHAATWADWLGQVWSDETVAEALEHASPSLARQVQSIRSGQTTTPRETRRAVLSVVRYLQRMTGRATPFGLFAGVAPVSFGTEPRFRWGSRHQAVARASAGWLAGVIDQLEGCPELLARLPVMANNTLTVRGNRLVVPYRPWKRARGAGAVEITVRHTDVVRAAVEAARAPIRMEGLADKIQADFPTAAPSQITTLLTELVNRGVLISSLHAPSSEPDALGHLVKELRAADASAVVPVARLVGELEKIHELIGRQELAPPSSAGAIRVDVSELMRMVSPSGHQPLAIDLRLDAEVDLPHEVVREVERAALVLTRTSAFPVGSPTWRAYHQRFYERYGIGSLVPLLDVVSDSGVGWPDGYPGTTTPERRSPMSSRDRTLLAIAQRAALDRRDEVVLDDEFIESLSLTAEPLRSPSHLELGVRVHAADRRALERGRFTIEVVSVSRGAGVSCGRFLNVLAAQDQAVLAEGLAHLPGTDSGTLAAQLSFPPLDPATTHVTRTPRLLPTAISLAEYSPADRTTLAPDDLAVGCDGRRLYLADPVRGRRLEAFGMHALNLVTHTPPLARFLTELGRAQCAQVTTFDWGAASHLPYLPRLRYGRTILSPARWRLQARGLPARTQPWTAWDTAFGEWRARRRLPRSVYLAEGDRLLPLDLEQTVHRVLLRSHLDGASEAVLSEGSTLGDAGWCDDRPHEVIVPLVATEPPAWPPLPAPTPARVITRDRSETPGTSQVLLASLYGDVQRQDVVLTEHLPALLRQFDEPVWWFVRYRDPAHHLRLRIVLPEPEAFGDAARAVSAWADDLRRGGLLREVTYPTSWPETGRWGSGPAWTAARSVFAADSQASLVQLGSALRLHPHALVAAQAVSIAVGFTSDVAEGMRWLIEHIPAKAPERVPRPIFTEATRIADPSDSWATLRQAPEGAALAQAWSARDQALSEYRTYFPSPHTEGISPNDVLASLMHVNFVRSRGIDFDEEAAGLYLARAAALAWTVRADRDRR</sequence>
<dbReference type="Proteomes" id="UP001596972">
    <property type="component" value="Unassembled WGS sequence"/>
</dbReference>
<protein>
    <submittedName>
        <fullName evidence="3">Lantibiotic dehydratase</fullName>
    </submittedName>
</protein>
<feature type="domain" description="Thiopeptide-type bacteriocin biosynthesis" evidence="2">
    <location>
        <begin position="773"/>
        <end position="1021"/>
    </location>
</feature>
<evidence type="ECO:0000313" key="4">
    <source>
        <dbReference type="Proteomes" id="UP001596972"/>
    </source>
</evidence>
<accession>A0ABW3EIK3</accession>
<dbReference type="EMBL" id="JBHTJA010000008">
    <property type="protein sequence ID" value="MFD0900116.1"/>
    <property type="molecule type" value="Genomic_DNA"/>
</dbReference>
<reference evidence="4" key="1">
    <citation type="journal article" date="2019" name="Int. J. Syst. Evol. Microbiol.">
        <title>The Global Catalogue of Microorganisms (GCM) 10K type strain sequencing project: providing services to taxonomists for standard genome sequencing and annotation.</title>
        <authorList>
            <consortium name="The Broad Institute Genomics Platform"/>
            <consortium name="The Broad Institute Genome Sequencing Center for Infectious Disease"/>
            <person name="Wu L."/>
            <person name="Ma J."/>
        </authorList>
    </citation>
    <scope>NUCLEOTIDE SEQUENCE [LARGE SCALE GENOMIC DNA]</scope>
    <source>
        <strain evidence="4">JCM 31202</strain>
    </source>
</reference>
<feature type="domain" description="Lantibiotic dehydratase N-terminal" evidence="1">
    <location>
        <begin position="56"/>
        <end position="702"/>
    </location>
</feature>
<dbReference type="InterPro" id="IPR023809">
    <property type="entry name" value="Thiopep_bacteriocin_synth_dom"/>
</dbReference>
<comment type="caution">
    <text evidence="3">The sequence shown here is derived from an EMBL/GenBank/DDBJ whole genome shotgun (WGS) entry which is preliminary data.</text>
</comment>
<evidence type="ECO:0000259" key="2">
    <source>
        <dbReference type="Pfam" id="PF14028"/>
    </source>
</evidence>
<proteinExistence type="predicted"/>